<dbReference type="EMBL" id="SELW01000222">
    <property type="protein sequence ID" value="TID29888.1"/>
    <property type="molecule type" value="Genomic_DNA"/>
</dbReference>
<keyword evidence="3 7" id="KW-0479">Metal-binding</keyword>
<dbReference type="SUPFAM" id="SSF53187">
    <property type="entry name" value="Zn-dependent exopeptidases"/>
    <property type="match status" value="1"/>
</dbReference>
<feature type="binding site" evidence="7">
    <location>
        <position position="232"/>
    </location>
    <ligand>
        <name>Zn(2+)</name>
        <dbReference type="ChEBI" id="CHEBI:29105"/>
        <label>1</label>
    </ligand>
</feature>
<evidence type="ECO:0000256" key="3">
    <source>
        <dbReference type="ARBA" id="ARBA00022723"/>
    </source>
</evidence>
<dbReference type="GO" id="GO:0051603">
    <property type="term" value="P:proteolysis involved in protein catabolic process"/>
    <property type="evidence" value="ECO:0007669"/>
    <property type="project" value="TreeGrafter"/>
</dbReference>
<dbReference type="PANTHER" id="PTHR45962:SF1">
    <property type="entry name" value="N-FATTY-ACYL-AMINO ACID SYNTHASE_HYDROLASE PM20D1"/>
    <property type="match status" value="1"/>
</dbReference>
<dbReference type="OrthoDB" id="3064516at2759"/>
<dbReference type="InterPro" id="IPR017141">
    <property type="entry name" value="Pept_M20_carboxypep"/>
</dbReference>
<feature type="active site" description="Proton acceptor" evidence="6">
    <location>
        <position position="231"/>
    </location>
</feature>
<evidence type="ECO:0000256" key="1">
    <source>
        <dbReference type="ARBA" id="ARBA00006247"/>
    </source>
</evidence>
<feature type="binding site" evidence="7">
    <location>
        <position position="196"/>
    </location>
    <ligand>
        <name>Zn(2+)</name>
        <dbReference type="ChEBI" id="CHEBI:29105"/>
        <label>2</label>
    </ligand>
</feature>
<dbReference type="InterPro" id="IPR047177">
    <property type="entry name" value="Pept_M20A"/>
</dbReference>
<dbReference type="PANTHER" id="PTHR45962">
    <property type="entry name" value="N-FATTY-ACYL-AMINO ACID SYNTHASE/HYDROLASE PM20D1"/>
    <property type="match status" value="1"/>
</dbReference>
<accession>A0A4T0X3H4</accession>
<dbReference type="GO" id="GO:0000328">
    <property type="term" value="C:fungal-type vacuole lumen"/>
    <property type="evidence" value="ECO:0007669"/>
    <property type="project" value="TreeGrafter"/>
</dbReference>
<dbReference type="Gene3D" id="3.30.70.360">
    <property type="match status" value="1"/>
</dbReference>
<keyword evidence="8" id="KW-1133">Transmembrane helix</keyword>
<dbReference type="Gene3D" id="3.40.630.10">
    <property type="entry name" value="Zn peptidases"/>
    <property type="match status" value="1"/>
</dbReference>
<dbReference type="InterPro" id="IPR001261">
    <property type="entry name" value="ArgE/DapE_CS"/>
</dbReference>
<organism evidence="10 11">
    <name type="scientific">Pichia inconspicua</name>
    <dbReference type="NCBI Taxonomy" id="52247"/>
    <lineage>
        <taxon>Eukaryota</taxon>
        <taxon>Fungi</taxon>
        <taxon>Dikarya</taxon>
        <taxon>Ascomycota</taxon>
        <taxon>Saccharomycotina</taxon>
        <taxon>Pichiomycetes</taxon>
        <taxon>Pichiales</taxon>
        <taxon>Pichiaceae</taxon>
        <taxon>Pichia</taxon>
    </lineage>
</organism>
<evidence type="ECO:0000313" key="11">
    <source>
        <dbReference type="Proteomes" id="UP000307173"/>
    </source>
</evidence>
<feature type="binding site" evidence="7">
    <location>
        <position position="542"/>
    </location>
    <ligand>
        <name>Zn(2+)</name>
        <dbReference type="ChEBI" id="CHEBI:29105"/>
        <label>1</label>
    </ligand>
</feature>
<dbReference type="AlphaFoldDB" id="A0A4T0X3H4"/>
<dbReference type="SUPFAM" id="SSF55031">
    <property type="entry name" value="Bacterial exopeptidase dimerisation domain"/>
    <property type="match status" value="1"/>
</dbReference>
<evidence type="ECO:0000313" key="10">
    <source>
        <dbReference type="EMBL" id="TID29888.1"/>
    </source>
</evidence>
<dbReference type="GO" id="GO:0004181">
    <property type="term" value="F:metallocarboxypeptidase activity"/>
    <property type="evidence" value="ECO:0007669"/>
    <property type="project" value="InterPro"/>
</dbReference>
<keyword evidence="2" id="KW-0645">Protease</keyword>
<proteinExistence type="inferred from homology"/>
<dbReference type="Proteomes" id="UP000307173">
    <property type="component" value="Unassembled WGS sequence"/>
</dbReference>
<reference evidence="10 11" key="1">
    <citation type="journal article" date="2019" name="Front. Genet.">
        <title>Whole-Genome Sequencing of the Opportunistic Yeast Pathogen Candida inconspicua Uncovers Its Hybrid Origin.</title>
        <authorList>
            <person name="Mixao V."/>
            <person name="Hansen A.P."/>
            <person name="Saus E."/>
            <person name="Boekhout T."/>
            <person name="Lass-Florl C."/>
            <person name="Gabaldon T."/>
        </authorList>
    </citation>
    <scope>NUCLEOTIDE SEQUENCE [LARGE SCALE GENOMIC DNA]</scope>
    <source>
        <strain evidence="10 11">CBS 180</strain>
    </source>
</reference>
<dbReference type="InterPro" id="IPR011650">
    <property type="entry name" value="Peptidase_M20_dimer"/>
</dbReference>
<keyword evidence="4" id="KW-0378">Hydrolase</keyword>
<feature type="transmembrane region" description="Helical" evidence="8">
    <location>
        <begin position="31"/>
        <end position="50"/>
    </location>
</feature>
<evidence type="ECO:0000256" key="7">
    <source>
        <dbReference type="PIRSR" id="PIRSR037217-2"/>
    </source>
</evidence>
<dbReference type="InterPro" id="IPR002933">
    <property type="entry name" value="Peptidase_M20"/>
</dbReference>
<keyword evidence="8" id="KW-0812">Transmembrane</keyword>
<dbReference type="Pfam" id="PF07687">
    <property type="entry name" value="M20_dimer"/>
    <property type="match status" value="1"/>
</dbReference>
<comment type="similarity">
    <text evidence="1">Belongs to the peptidase M20A family.</text>
</comment>
<dbReference type="InterPro" id="IPR036264">
    <property type="entry name" value="Bact_exopeptidase_dim_dom"/>
</dbReference>
<feature type="active site" evidence="6">
    <location>
        <position position="165"/>
    </location>
</feature>
<dbReference type="Gene3D" id="1.10.150.900">
    <property type="match status" value="1"/>
</dbReference>
<evidence type="ECO:0000256" key="5">
    <source>
        <dbReference type="ARBA" id="ARBA00022833"/>
    </source>
</evidence>
<dbReference type="PROSITE" id="PS00758">
    <property type="entry name" value="ARGE_DAPE_CPG2_1"/>
    <property type="match status" value="1"/>
</dbReference>
<feature type="binding site" evidence="7">
    <location>
        <position position="196"/>
    </location>
    <ligand>
        <name>Zn(2+)</name>
        <dbReference type="ChEBI" id="CHEBI:29105"/>
        <label>1</label>
    </ligand>
</feature>
<dbReference type="Pfam" id="PF01546">
    <property type="entry name" value="Peptidase_M20"/>
    <property type="match status" value="1"/>
</dbReference>
<dbReference type="STRING" id="52247.A0A4T0X3H4"/>
<gene>
    <name evidence="10" type="ORF">CANINC_001527</name>
</gene>
<keyword evidence="11" id="KW-1185">Reference proteome</keyword>
<keyword evidence="5 7" id="KW-0862">Zinc</keyword>
<dbReference type="GO" id="GO:0046872">
    <property type="term" value="F:metal ion binding"/>
    <property type="evidence" value="ECO:0007669"/>
    <property type="project" value="UniProtKB-KW"/>
</dbReference>
<dbReference type="PIRSF" id="PIRSF037217">
    <property type="entry name" value="Carboxypeptidase_S"/>
    <property type="match status" value="1"/>
</dbReference>
<evidence type="ECO:0000256" key="6">
    <source>
        <dbReference type="PIRSR" id="PIRSR037217-1"/>
    </source>
</evidence>
<evidence type="ECO:0000256" key="4">
    <source>
        <dbReference type="ARBA" id="ARBA00022801"/>
    </source>
</evidence>
<keyword evidence="8" id="KW-0472">Membrane</keyword>
<evidence type="ECO:0000256" key="8">
    <source>
        <dbReference type="SAM" id="Phobius"/>
    </source>
</evidence>
<name>A0A4T0X3H4_9ASCO</name>
<feature type="binding site" evidence="7">
    <location>
        <position position="260"/>
    </location>
    <ligand>
        <name>Zn(2+)</name>
        <dbReference type="ChEBI" id="CHEBI:29105"/>
        <label>2</label>
    </ligand>
</feature>
<evidence type="ECO:0000259" key="9">
    <source>
        <dbReference type="Pfam" id="PF07687"/>
    </source>
</evidence>
<evidence type="ECO:0000256" key="2">
    <source>
        <dbReference type="ARBA" id="ARBA00022670"/>
    </source>
</evidence>
<feature type="binding site" evidence="7">
    <location>
        <position position="163"/>
    </location>
    <ligand>
        <name>Zn(2+)</name>
        <dbReference type="ChEBI" id="CHEBI:29105"/>
        <label>2</label>
    </ligand>
</feature>
<feature type="domain" description="Peptidase M20 dimerisation" evidence="9">
    <location>
        <begin position="279"/>
        <end position="435"/>
    </location>
</feature>
<protein>
    <recommendedName>
        <fullName evidence="9">Peptidase M20 dimerisation domain-containing protein</fullName>
    </recommendedName>
</protein>
<comment type="caution">
    <text evidence="10">The sequence shown here is derived from an EMBL/GenBank/DDBJ whole genome shotgun (WGS) entry which is preliminary data.</text>
</comment>
<sequence>MAGTARYEQIPDDEPLRVGKSSKSGFSVKKLVLVIFLALFAGYLTKVTFFSHSSNSIPHSDKPVCPIPSKVAIKEHDAIQSILNDKEYHKGVIDRFSKAIQVDTVVFDKMKDYSKMGKFHEYLEKSYPLVYKHAEVYKVNKYGLVFYFPGSDSSLKPIMMAAHQDTVPIGDKSDWTEDPFSGRFDGKDFHGRGASDCKNLLVGLIEAAEKLVADKKTDFKRGFILAFGFDEEKSGWDGAYNIGKFLVEKFGPNSIESITDEGPSMFNDILGGYYSIIPTGEKGYVDIQVKVNAPGGHSSLPGDHTSIGMLSSFLSDYEDDMYTPILTEENPMMNFFECLGEHADNLPKSLAQAARNVRYDSKAREVVLDYSSKNKLLKYNVRTSQAIDMIDGGDKANSLPREVSAVINHRISYGNSMETLWEKFTKHAKNAVEKYDIGLIVDGKEIAPKTDNGVMEVSKFVEELVPAPTTSYTDDLWFEFTGLIKAFYEDEIYPGKFDSGKGLVFAAALMSGNTDTRHYWNLTDHIYRVQPGAVNLFNEHVHGNDEVAGLDTHLQIISFYYNYISHFCL</sequence>